<proteinExistence type="predicted"/>
<dbReference type="EMBL" id="JAYWIO010000003">
    <property type="protein sequence ID" value="KAK7275324.1"/>
    <property type="molecule type" value="Genomic_DNA"/>
</dbReference>
<reference evidence="3 4" key="1">
    <citation type="submission" date="2024-01" db="EMBL/GenBank/DDBJ databases">
        <title>The genomes of 5 underutilized Papilionoideae crops provide insights into root nodulation and disease resistanc.</title>
        <authorList>
            <person name="Yuan L."/>
        </authorList>
    </citation>
    <scope>NUCLEOTIDE SEQUENCE [LARGE SCALE GENOMIC DNA]</scope>
    <source>
        <strain evidence="3">ZHUSHIDOU_FW_LH</strain>
        <tissue evidence="3">Leaf</tissue>
    </source>
</reference>
<gene>
    <name evidence="3" type="ORF">RIF29_16437</name>
</gene>
<name>A0AAN9FF79_CROPI</name>
<keyword evidence="1" id="KW-0472">Membrane</keyword>
<keyword evidence="1" id="KW-1133">Transmembrane helix</keyword>
<evidence type="ECO:0000313" key="4">
    <source>
        <dbReference type="Proteomes" id="UP001372338"/>
    </source>
</evidence>
<comment type="caution">
    <text evidence="3">The sequence shown here is derived from an EMBL/GenBank/DDBJ whole genome shotgun (WGS) entry which is preliminary data.</text>
</comment>
<keyword evidence="1" id="KW-0812">Transmembrane</keyword>
<keyword evidence="4" id="KW-1185">Reference proteome</keyword>
<evidence type="ECO:0000256" key="2">
    <source>
        <dbReference type="SAM" id="SignalP"/>
    </source>
</evidence>
<protein>
    <submittedName>
        <fullName evidence="3">Uncharacterized protein</fullName>
    </submittedName>
</protein>
<feature type="transmembrane region" description="Helical" evidence="1">
    <location>
        <begin position="43"/>
        <end position="61"/>
    </location>
</feature>
<feature type="chain" id="PRO_5042810737" evidence="2">
    <location>
        <begin position="23"/>
        <end position="73"/>
    </location>
</feature>
<feature type="signal peptide" evidence="2">
    <location>
        <begin position="1"/>
        <end position="22"/>
    </location>
</feature>
<evidence type="ECO:0000256" key="1">
    <source>
        <dbReference type="SAM" id="Phobius"/>
    </source>
</evidence>
<evidence type="ECO:0000313" key="3">
    <source>
        <dbReference type="EMBL" id="KAK7275324.1"/>
    </source>
</evidence>
<dbReference type="AlphaFoldDB" id="A0AAN9FF79"/>
<dbReference type="Proteomes" id="UP001372338">
    <property type="component" value="Unassembled WGS sequence"/>
</dbReference>
<keyword evidence="2" id="KW-0732">Signal</keyword>
<organism evidence="3 4">
    <name type="scientific">Crotalaria pallida</name>
    <name type="common">Smooth rattlebox</name>
    <name type="synonym">Crotalaria striata</name>
    <dbReference type="NCBI Taxonomy" id="3830"/>
    <lineage>
        <taxon>Eukaryota</taxon>
        <taxon>Viridiplantae</taxon>
        <taxon>Streptophyta</taxon>
        <taxon>Embryophyta</taxon>
        <taxon>Tracheophyta</taxon>
        <taxon>Spermatophyta</taxon>
        <taxon>Magnoliopsida</taxon>
        <taxon>eudicotyledons</taxon>
        <taxon>Gunneridae</taxon>
        <taxon>Pentapetalae</taxon>
        <taxon>rosids</taxon>
        <taxon>fabids</taxon>
        <taxon>Fabales</taxon>
        <taxon>Fabaceae</taxon>
        <taxon>Papilionoideae</taxon>
        <taxon>50 kb inversion clade</taxon>
        <taxon>genistoids sensu lato</taxon>
        <taxon>core genistoids</taxon>
        <taxon>Crotalarieae</taxon>
        <taxon>Crotalaria</taxon>
    </lineage>
</organism>
<accession>A0AAN9FF79</accession>
<sequence length="73" mass="8251">MHHAQISLLTPLIFTIISSSSSFSFPFSFPFDSTLSHSPPSPLSLSFSLQPTLFSFISSLSHHSQRKERKKER</sequence>